<keyword evidence="2" id="KW-1185">Reference proteome</keyword>
<organism evidence="1 2">
    <name type="scientific">Colletotrichum fructicola (strain Nara gc5)</name>
    <name type="common">Anthracnose fungus</name>
    <name type="synonym">Colletotrichum gloeosporioides (strain Nara gc5)</name>
    <dbReference type="NCBI Taxonomy" id="1213859"/>
    <lineage>
        <taxon>Eukaryota</taxon>
        <taxon>Fungi</taxon>
        <taxon>Dikarya</taxon>
        <taxon>Ascomycota</taxon>
        <taxon>Pezizomycotina</taxon>
        <taxon>Sordariomycetes</taxon>
        <taxon>Hypocreomycetidae</taxon>
        <taxon>Glomerellales</taxon>
        <taxon>Glomerellaceae</taxon>
        <taxon>Colletotrichum</taxon>
        <taxon>Colletotrichum gloeosporioides species complex</taxon>
    </lineage>
</organism>
<evidence type="ECO:0000313" key="1">
    <source>
        <dbReference type="EMBL" id="KAF4486419.1"/>
    </source>
</evidence>
<gene>
    <name evidence="1" type="ORF">CGGC5_v005582</name>
</gene>
<dbReference type="EMBL" id="ANPB02000003">
    <property type="protein sequence ID" value="KAF4486419.1"/>
    <property type="molecule type" value="Genomic_DNA"/>
</dbReference>
<reference evidence="1 2" key="2">
    <citation type="submission" date="2020-04" db="EMBL/GenBank/DDBJ databases">
        <title>Genome sequencing and assembly of multiple isolates from the Colletotrichum gloeosporioides species complex.</title>
        <authorList>
            <person name="Gan P."/>
            <person name="Shirasu K."/>
        </authorList>
    </citation>
    <scope>NUCLEOTIDE SEQUENCE [LARGE SCALE GENOMIC DNA]</scope>
    <source>
        <strain evidence="1 2">Nara gc5</strain>
    </source>
</reference>
<accession>A0A7J6J911</accession>
<dbReference type="InParanoid" id="A0A7J6J911"/>
<name>A0A7J6J911_COLFN</name>
<dbReference type="RefSeq" id="XP_066009033.1">
    <property type="nucleotide sequence ID" value="XM_066151476.1"/>
</dbReference>
<dbReference type="GeneID" id="43614546"/>
<evidence type="ECO:0000313" key="2">
    <source>
        <dbReference type="Proteomes" id="UP000011096"/>
    </source>
</evidence>
<proteinExistence type="predicted"/>
<dbReference type="AlphaFoldDB" id="A0A7J6J911"/>
<protein>
    <submittedName>
        <fullName evidence="1">Uncharacterized protein</fullName>
    </submittedName>
</protein>
<comment type="caution">
    <text evidence="1">The sequence shown here is derived from an EMBL/GenBank/DDBJ whole genome shotgun (WGS) entry which is preliminary data.</text>
</comment>
<dbReference type="Proteomes" id="UP000011096">
    <property type="component" value="Unassembled WGS sequence"/>
</dbReference>
<reference evidence="1 2" key="1">
    <citation type="submission" date="2012-08" db="EMBL/GenBank/DDBJ databases">
        <authorList>
            <person name="Gan P.H.P."/>
            <person name="Ikeda K."/>
            <person name="Irieda H."/>
            <person name="Narusaka M."/>
            <person name="O'Connell R.J."/>
            <person name="Narusaka Y."/>
            <person name="Takano Y."/>
            <person name="Kubo Y."/>
            <person name="Shirasu K."/>
        </authorList>
    </citation>
    <scope>NUCLEOTIDE SEQUENCE [LARGE SCALE GENOMIC DNA]</scope>
    <source>
        <strain evidence="1 2">Nara gc5</strain>
    </source>
</reference>
<sequence>MILYEMFSDFFCHPSTLTSTIRHKHKWYDNRILEANRGYTKEEHNKTRVEPGLSINFTSLNLSPVPDQAWP</sequence>